<name>A0A067W534_9HYPH</name>
<proteinExistence type="predicted"/>
<dbReference type="NCBIfam" id="TIGR03033">
    <property type="entry name" value="phage_rel_nuc"/>
    <property type="match status" value="1"/>
</dbReference>
<dbReference type="InterPro" id="IPR017482">
    <property type="entry name" value="Lambda-type_endonuclease"/>
</dbReference>
<dbReference type="InterPro" id="IPR019080">
    <property type="entry name" value="YqaJ_viral_recombinase"/>
</dbReference>
<dbReference type="PANTHER" id="PTHR46609:SF8">
    <property type="entry name" value="YQAJ VIRAL RECOMBINASE DOMAIN-CONTAINING PROTEIN"/>
    <property type="match status" value="1"/>
</dbReference>
<organism evidence="3 4">
    <name type="scientific">Bartonella koehlerae C-29</name>
    <dbReference type="NCBI Taxonomy" id="1134510"/>
    <lineage>
        <taxon>Bacteria</taxon>
        <taxon>Pseudomonadati</taxon>
        <taxon>Pseudomonadota</taxon>
        <taxon>Alphaproteobacteria</taxon>
        <taxon>Hyphomicrobiales</taxon>
        <taxon>Bartonellaceae</taxon>
        <taxon>Bartonella</taxon>
    </lineage>
</organism>
<dbReference type="eggNOG" id="ENOG50336AX">
    <property type="taxonomic scope" value="Bacteria"/>
</dbReference>
<dbReference type="Gene3D" id="3.90.320.10">
    <property type="match status" value="1"/>
</dbReference>
<evidence type="ECO:0000313" key="4">
    <source>
        <dbReference type="Proteomes" id="UP000027015"/>
    </source>
</evidence>
<comment type="caution">
    <text evidence="3">The sequence shown here is derived from an EMBL/GenBank/DDBJ whole genome shotgun (WGS) entry which is preliminary data.</text>
</comment>
<dbReference type="Pfam" id="PF09588">
    <property type="entry name" value="YqaJ"/>
    <property type="match status" value="1"/>
</dbReference>
<feature type="coiled-coil region" evidence="1">
    <location>
        <begin position="174"/>
        <end position="201"/>
    </location>
</feature>
<dbReference type="InterPro" id="IPR011335">
    <property type="entry name" value="Restrct_endonuc-II-like"/>
</dbReference>
<dbReference type="GeneID" id="92985386"/>
<keyword evidence="1" id="KW-0175">Coiled coil</keyword>
<dbReference type="AlphaFoldDB" id="A0A067W534"/>
<dbReference type="OrthoDB" id="1245848at2"/>
<evidence type="ECO:0000259" key="2">
    <source>
        <dbReference type="Pfam" id="PF09588"/>
    </source>
</evidence>
<dbReference type="CDD" id="cd22343">
    <property type="entry name" value="PDDEXK_lambda_exonuclease-like"/>
    <property type="match status" value="1"/>
</dbReference>
<dbReference type="Proteomes" id="UP000027015">
    <property type="component" value="Unassembled WGS sequence"/>
</dbReference>
<dbReference type="SMR" id="A0A067W534"/>
<dbReference type="InterPro" id="IPR051703">
    <property type="entry name" value="NF-kappa-B_Signaling_Reg"/>
</dbReference>
<keyword evidence="4" id="KW-1185">Reference proteome</keyword>
<dbReference type="PATRIC" id="fig|1134510.3.peg.1196"/>
<feature type="domain" description="YqaJ viral recombinase" evidence="2">
    <location>
        <begin position="7"/>
        <end position="149"/>
    </location>
</feature>
<dbReference type="STRING" id="1134510.O9A_01060"/>
<evidence type="ECO:0000256" key="1">
    <source>
        <dbReference type="SAM" id="Coils"/>
    </source>
</evidence>
<dbReference type="HOGENOM" id="CLU_065649_2_1_5"/>
<protein>
    <recommendedName>
        <fullName evidence="2">YqaJ viral recombinase domain-containing protein</fullName>
    </recommendedName>
</protein>
<accession>A0A067W534</accession>
<dbReference type="PANTHER" id="PTHR46609">
    <property type="entry name" value="EXONUCLEASE, PHAGE-TYPE/RECB, C-TERMINAL DOMAIN-CONTAINING PROTEIN"/>
    <property type="match status" value="1"/>
</dbReference>
<dbReference type="EMBL" id="AHPL01000009">
    <property type="protein sequence ID" value="KEC54869.1"/>
    <property type="molecule type" value="Genomic_DNA"/>
</dbReference>
<evidence type="ECO:0000313" key="3">
    <source>
        <dbReference type="EMBL" id="KEC54869.1"/>
    </source>
</evidence>
<sequence>MEQRTAEWFQARLGKVTASNIYNVLSKTAKGTPTSKYEEYKIKLMTERLTEEISQSYLTPAMQWGIEHEEDALKEYAIIYDTEVIKCGFIQHPTIEMAGASPDGLIGEEGLVEVKCPHSTKHLRFYMDGTIKPEYKAQMQFQMACTGRQWCDFVSYDPHFVGRSLRLRMKIKRIHRDEKQIEQINQAVEIFLEEIEQEMKQILTQAA</sequence>
<dbReference type="SUPFAM" id="SSF52980">
    <property type="entry name" value="Restriction endonuclease-like"/>
    <property type="match status" value="1"/>
</dbReference>
<reference evidence="3 4" key="1">
    <citation type="submission" date="2012-04" db="EMBL/GenBank/DDBJ databases">
        <title>The Genome Sequence of Bartonella koehlerae C-29.</title>
        <authorList>
            <consortium name="The Broad Institute Genome Sequencing Platform"/>
            <consortium name="The Broad Institute Genome Sequencing Center for Infectious Disease"/>
            <person name="Feldgarden M."/>
            <person name="Kirby J."/>
            <person name="Kosoy M."/>
            <person name="Birtles R."/>
            <person name="Probert W.S."/>
            <person name="Chiaraviglio L."/>
            <person name="Walker B."/>
            <person name="Young S.K."/>
            <person name="Zeng Q."/>
            <person name="Gargeya S."/>
            <person name="Fitzgerald M."/>
            <person name="Haas B."/>
            <person name="Abouelleil A."/>
            <person name="Alvarado L."/>
            <person name="Arachchi H.M."/>
            <person name="Berlin A.M."/>
            <person name="Chapman S.B."/>
            <person name="Goldberg J."/>
            <person name="Griggs A."/>
            <person name="Gujja S."/>
            <person name="Hansen M."/>
            <person name="Howarth C."/>
            <person name="Imamovic A."/>
            <person name="Larimer J."/>
            <person name="McCowen C."/>
            <person name="Montmayeur A."/>
            <person name="Murphy C."/>
            <person name="Neiman D."/>
            <person name="Pearson M."/>
            <person name="Priest M."/>
            <person name="Roberts A."/>
            <person name="Saif S."/>
            <person name="Shea T."/>
            <person name="Sisk P."/>
            <person name="Sykes S."/>
            <person name="Wortman J."/>
            <person name="Nusbaum C."/>
            <person name="Birren B."/>
        </authorList>
    </citation>
    <scope>NUCLEOTIDE SEQUENCE [LARGE SCALE GENOMIC DNA]</scope>
    <source>
        <strain evidence="3 4">C-29</strain>
    </source>
</reference>
<dbReference type="RefSeq" id="WP_011180604.1">
    <property type="nucleotide sequence ID" value="NZ_CADEAH010000006.1"/>
</dbReference>
<gene>
    <name evidence="3" type="ORF">O9A_01060</name>
</gene>
<dbReference type="InterPro" id="IPR011604">
    <property type="entry name" value="PDDEXK-like_dom_sf"/>
</dbReference>